<accession>A0A4R0QWF7</accession>
<sequence>MATTKQTYSSSADGGEESTELLWQLNHLLSEVYIPVIQDILDSTVAEFKHKAGEYSKEAKANIHNDMQQMDSAIKGEWSHSIKDSVNQHAKQLDSIGKGA</sequence>
<dbReference type="OrthoDB" id="2237260at2"/>
<dbReference type="AlphaFoldDB" id="A0A4R0QWF7"/>
<organism evidence="1 2">
    <name type="scientific">Alloscardovia theropitheci</name>
    <dbReference type="NCBI Taxonomy" id="2496842"/>
    <lineage>
        <taxon>Bacteria</taxon>
        <taxon>Bacillati</taxon>
        <taxon>Actinomycetota</taxon>
        <taxon>Actinomycetes</taxon>
        <taxon>Bifidobacteriales</taxon>
        <taxon>Bifidobacteriaceae</taxon>
        <taxon>Alloscardovia</taxon>
    </lineage>
</organism>
<dbReference type="Proteomes" id="UP000291289">
    <property type="component" value="Unassembled WGS sequence"/>
</dbReference>
<keyword evidence="2" id="KW-1185">Reference proteome</keyword>
<proteinExistence type="predicted"/>
<evidence type="ECO:0000313" key="1">
    <source>
        <dbReference type="EMBL" id="TCD54727.1"/>
    </source>
</evidence>
<dbReference type="EMBL" id="RXLP01000005">
    <property type="protein sequence ID" value="TCD54727.1"/>
    <property type="molecule type" value="Genomic_DNA"/>
</dbReference>
<name>A0A4R0QWF7_9BIFI</name>
<dbReference type="RefSeq" id="WP_131283254.1">
    <property type="nucleotide sequence ID" value="NZ_RXLP01000005.1"/>
</dbReference>
<gene>
    <name evidence="1" type="ORF">EJ419_01995</name>
</gene>
<evidence type="ECO:0000313" key="2">
    <source>
        <dbReference type="Proteomes" id="UP000291289"/>
    </source>
</evidence>
<comment type="caution">
    <text evidence="1">The sequence shown here is derived from an EMBL/GenBank/DDBJ whole genome shotgun (WGS) entry which is preliminary data.</text>
</comment>
<protein>
    <submittedName>
        <fullName evidence="1">Uncharacterized protein</fullName>
    </submittedName>
</protein>
<reference evidence="1 2" key="1">
    <citation type="submission" date="2018-12" db="EMBL/GenBank/DDBJ databases">
        <title>Alloscrdovia theropitheci sp. nov: a novel taxon from the feces of the bleeding-herat monkey (Theropithecus geleda).</title>
        <authorList>
            <person name="Modesto M."/>
        </authorList>
    </citation>
    <scope>NUCLEOTIDE SEQUENCE [LARGE SCALE GENOMIC DNA]</scope>
    <source>
        <strain evidence="1 2">GLDI4/2</strain>
    </source>
</reference>